<keyword evidence="2" id="KW-1185">Reference proteome</keyword>
<dbReference type="Proteomes" id="UP000011688">
    <property type="component" value="Unassembled WGS sequence"/>
</dbReference>
<dbReference type="EMBL" id="AOIB01000031">
    <property type="protein sequence ID" value="ELY55298.1"/>
    <property type="molecule type" value="Genomic_DNA"/>
</dbReference>
<evidence type="ECO:0000313" key="1">
    <source>
        <dbReference type="EMBL" id="ELY55298.1"/>
    </source>
</evidence>
<sequence length="110" mass="12620">MGAIVANNGFLTKKVSNILIQPRFESSRRRQNLNVVIQDNTDFWLQIYFSFPSLFVLQPSPFLRSMADFEILFIGMGIFDIKRVNAPSLHPSMPEDVEESVTERSVLELL</sequence>
<comment type="caution">
    <text evidence="1">The sequence shown here is derived from an EMBL/GenBank/DDBJ whole genome shotgun (WGS) entry which is preliminary data.</text>
</comment>
<name>L9X3Y4_9EURY</name>
<dbReference type="AlphaFoldDB" id="L9X3Y4"/>
<organism evidence="1 2">
    <name type="scientific">Natronococcus amylolyticus DSM 10524</name>
    <dbReference type="NCBI Taxonomy" id="1227497"/>
    <lineage>
        <taxon>Archaea</taxon>
        <taxon>Methanobacteriati</taxon>
        <taxon>Methanobacteriota</taxon>
        <taxon>Stenosarchaea group</taxon>
        <taxon>Halobacteria</taxon>
        <taxon>Halobacteriales</taxon>
        <taxon>Natrialbaceae</taxon>
        <taxon>Natronococcus</taxon>
    </lineage>
</organism>
<accession>L9X3Y4</accession>
<evidence type="ECO:0000313" key="2">
    <source>
        <dbReference type="Proteomes" id="UP000011688"/>
    </source>
</evidence>
<reference evidence="1 2" key="1">
    <citation type="journal article" date="2014" name="PLoS Genet.">
        <title>Phylogenetically driven sequencing of extremely halophilic archaea reveals strategies for static and dynamic osmo-response.</title>
        <authorList>
            <person name="Becker E.A."/>
            <person name="Seitzer P.M."/>
            <person name="Tritt A."/>
            <person name="Larsen D."/>
            <person name="Krusor M."/>
            <person name="Yao A.I."/>
            <person name="Wu D."/>
            <person name="Madern D."/>
            <person name="Eisen J.A."/>
            <person name="Darling A.E."/>
            <person name="Facciotti M.T."/>
        </authorList>
    </citation>
    <scope>NUCLEOTIDE SEQUENCE [LARGE SCALE GENOMIC DNA]</scope>
    <source>
        <strain evidence="1 2">DSM 10524</strain>
    </source>
</reference>
<gene>
    <name evidence="1" type="ORF">C491_16322</name>
</gene>
<protein>
    <submittedName>
        <fullName evidence="1">Uncharacterized protein</fullName>
    </submittedName>
</protein>
<proteinExistence type="predicted"/>